<dbReference type="AlphaFoldDB" id="A0A453AVS8"/>
<name>A0A453AVS8_AEGTS</name>
<reference evidence="3" key="1">
    <citation type="journal article" date="2014" name="Science">
        <title>Ancient hybridizations among the ancestral genomes of bread wheat.</title>
        <authorList>
            <consortium name="International Wheat Genome Sequencing Consortium,"/>
            <person name="Marcussen T."/>
            <person name="Sandve S.R."/>
            <person name="Heier L."/>
            <person name="Spannagl M."/>
            <person name="Pfeifer M."/>
            <person name="Jakobsen K.S."/>
            <person name="Wulff B.B."/>
            <person name="Steuernagel B."/>
            <person name="Mayer K.F."/>
            <person name="Olsen O.A."/>
        </authorList>
    </citation>
    <scope>NUCLEOTIDE SEQUENCE [LARGE SCALE GENOMIC DNA]</scope>
    <source>
        <strain evidence="3">cv. AL8/78</strain>
    </source>
</reference>
<reference evidence="2" key="5">
    <citation type="journal article" date="2021" name="G3 (Bethesda)">
        <title>Aegilops tauschii genome assembly Aet v5.0 features greater sequence contiguity and improved annotation.</title>
        <authorList>
            <person name="Wang L."/>
            <person name="Zhu T."/>
            <person name="Rodriguez J.C."/>
            <person name="Deal K.R."/>
            <person name="Dubcovsky J."/>
            <person name="McGuire P.E."/>
            <person name="Lux T."/>
            <person name="Spannagl M."/>
            <person name="Mayer K.F.X."/>
            <person name="Baldrich P."/>
            <person name="Meyers B.C."/>
            <person name="Huo N."/>
            <person name="Gu Y.Q."/>
            <person name="Zhou H."/>
            <person name="Devos K.M."/>
            <person name="Bennetzen J.L."/>
            <person name="Unver T."/>
            <person name="Budak H."/>
            <person name="Gulick P.J."/>
            <person name="Galiba G."/>
            <person name="Kalapos B."/>
            <person name="Nelson D.R."/>
            <person name="Li P."/>
            <person name="You F.M."/>
            <person name="Luo M.C."/>
            <person name="Dvorak J."/>
        </authorList>
    </citation>
    <scope>NUCLEOTIDE SEQUENCE [LARGE SCALE GENOMIC DNA]</scope>
    <source>
        <strain evidence="2">cv. AL8/78</strain>
    </source>
</reference>
<dbReference type="Proteomes" id="UP000015105">
    <property type="component" value="Chromosome 2D"/>
</dbReference>
<organism evidence="2 3">
    <name type="scientific">Aegilops tauschii subsp. strangulata</name>
    <name type="common">Goatgrass</name>
    <dbReference type="NCBI Taxonomy" id="200361"/>
    <lineage>
        <taxon>Eukaryota</taxon>
        <taxon>Viridiplantae</taxon>
        <taxon>Streptophyta</taxon>
        <taxon>Embryophyta</taxon>
        <taxon>Tracheophyta</taxon>
        <taxon>Spermatophyta</taxon>
        <taxon>Magnoliopsida</taxon>
        <taxon>Liliopsida</taxon>
        <taxon>Poales</taxon>
        <taxon>Poaceae</taxon>
        <taxon>BOP clade</taxon>
        <taxon>Pooideae</taxon>
        <taxon>Triticodae</taxon>
        <taxon>Triticeae</taxon>
        <taxon>Triticinae</taxon>
        <taxon>Aegilops</taxon>
    </lineage>
</organism>
<evidence type="ECO:0000313" key="2">
    <source>
        <dbReference type="EnsemblPlants" id="AET2Gv20273100.1"/>
    </source>
</evidence>
<proteinExistence type="predicted"/>
<evidence type="ECO:0000313" key="3">
    <source>
        <dbReference type="Proteomes" id="UP000015105"/>
    </source>
</evidence>
<dbReference type="EnsemblPlants" id="AET2Gv20273100.1">
    <property type="protein sequence ID" value="AET2Gv20273100.1"/>
    <property type="gene ID" value="AET2Gv20273100"/>
</dbReference>
<keyword evidence="3" id="KW-1185">Reference proteome</keyword>
<reference evidence="3" key="2">
    <citation type="journal article" date="2017" name="Nat. Plants">
        <title>The Aegilops tauschii genome reveals multiple impacts of transposons.</title>
        <authorList>
            <person name="Zhao G."/>
            <person name="Zou C."/>
            <person name="Li K."/>
            <person name="Wang K."/>
            <person name="Li T."/>
            <person name="Gao L."/>
            <person name="Zhang X."/>
            <person name="Wang H."/>
            <person name="Yang Z."/>
            <person name="Liu X."/>
            <person name="Jiang W."/>
            <person name="Mao L."/>
            <person name="Kong X."/>
            <person name="Jiao Y."/>
            <person name="Jia J."/>
        </authorList>
    </citation>
    <scope>NUCLEOTIDE SEQUENCE [LARGE SCALE GENOMIC DNA]</scope>
    <source>
        <strain evidence="3">cv. AL8/78</strain>
    </source>
</reference>
<reference evidence="2" key="3">
    <citation type="journal article" date="2017" name="Nature">
        <title>Genome sequence of the progenitor of the wheat D genome Aegilops tauschii.</title>
        <authorList>
            <person name="Luo M.C."/>
            <person name="Gu Y.Q."/>
            <person name="Puiu D."/>
            <person name="Wang H."/>
            <person name="Twardziok S.O."/>
            <person name="Deal K.R."/>
            <person name="Huo N."/>
            <person name="Zhu T."/>
            <person name="Wang L."/>
            <person name="Wang Y."/>
            <person name="McGuire P.E."/>
            <person name="Liu S."/>
            <person name="Long H."/>
            <person name="Ramasamy R.K."/>
            <person name="Rodriguez J.C."/>
            <person name="Van S.L."/>
            <person name="Yuan L."/>
            <person name="Wang Z."/>
            <person name="Xia Z."/>
            <person name="Xiao L."/>
            <person name="Anderson O.D."/>
            <person name="Ouyang S."/>
            <person name="Liang Y."/>
            <person name="Zimin A.V."/>
            <person name="Pertea G."/>
            <person name="Qi P."/>
            <person name="Bennetzen J.L."/>
            <person name="Dai X."/>
            <person name="Dawson M.W."/>
            <person name="Muller H.G."/>
            <person name="Kugler K."/>
            <person name="Rivarola-Duarte L."/>
            <person name="Spannagl M."/>
            <person name="Mayer K.F.X."/>
            <person name="Lu F.H."/>
            <person name="Bevan M.W."/>
            <person name="Leroy P."/>
            <person name="Li P."/>
            <person name="You F.M."/>
            <person name="Sun Q."/>
            <person name="Liu Z."/>
            <person name="Lyons E."/>
            <person name="Wicker T."/>
            <person name="Salzberg S.L."/>
            <person name="Devos K.M."/>
            <person name="Dvorak J."/>
        </authorList>
    </citation>
    <scope>NUCLEOTIDE SEQUENCE [LARGE SCALE GENOMIC DNA]</scope>
    <source>
        <strain evidence="2">cv. AL8/78</strain>
    </source>
</reference>
<sequence length="124" mass="12663">MHVAGVVSAAPRSTQGGPDRPAVGSLHDAGVGKLESLADLGSSFSGARIPYSSATLASTPAMAAALQALGPGAAPVDALPARGCCRLQVATFPCPCQVDHDNFFHNIEVVTFVMTLLCRPCQIC</sequence>
<evidence type="ECO:0000256" key="1">
    <source>
        <dbReference type="SAM" id="MobiDB-lite"/>
    </source>
</evidence>
<feature type="region of interest" description="Disordered" evidence="1">
    <location>
        <begin position="1"/>
        <end position="27"/>
    </location>
</feature>
<reference evidence="2" key="4">
    <citation type="submission" date="2019-03" db="UniProtKB">
        <authorList>
            <consortium name="EnsemblPlants"/>
        </authorList>
    </citation>
    <scope>IDENTIFICATION</scope>
</reference>
<protein>
    <submittedName>
        <fullName evidence="2">Uncharacterized protein</fullName>
    </submittedName>
</protein>
<accession>A0A453AVS8</accession>
<dbReference type="Gramene" id="AET2Gv20273100.1">
    <property type="protein sequence ID" value="AET2Gv20273100.1"/>
    <property type="gene ID" value="AET2Gv20273100"/>
</dbReference>